<proteinExistence type="predicted"/>
<dbReference type="RefSeq" id="WP_262435742.1">
    <property type="nucleotide sequence ID" value="NZ_JACRTF010000001.1"/>
</dbReference>
<dbReference type="EMBL" id="JACRTF010000001">
    <property type="protein sequence ID" value="MBC8594651.1"/>
    <property type="molecule type" value="Genomic_DNA"/>
</dbReference>
<keyword evidence="2" id="KW-1185">Reference proteome</keyword>
<dbReference type="AlphaFoldDB" id="A0A926F793"/>
<sequence>MKRLRYIFATLFSLLIIYAGVGVSIVHYCCAGCEAAQTCCTNGCKKCHQSPHPMNKSCQDEGCTATVYKVDLVKQSCEVAMPVPVLQLFCILIPGFQYYRAIAEPQDFISDLSPHPVSSRHYLALFSILII</sequence>
<comment type="caution">
    <text evidence="1">The sequence shown here is derived from an EMBL/GenBank/DDBJ whole genome shotgun (WGS) entry which is preliminary data.</text>
</comment>
<evidence type="ECO:0000313" key="2">
    <source>
        <dbReference type="Proteomes" id="UP000651085"/>
    </source>
</evidence>
<dbReference type="Proteomes" id="UP000651085">
    <property type="component" value="Unassembled WGS sequence"/>
</dbReference>
<evidence type="ECO:0000313" key="1">
    <source>
        <dbReference type="EMBL" id="MBC8594651.1"/>
    </source>
</evidence>
<reference evidence="1" key="1">
    <citation type="submission" date="2020-08" db="EMBL/GenBank/DDBJ databases">
        <title>Genome public.</title>
        <authorList>
            <person name="Liu C."/>
            <person name="Sun Q."/>
        </authorList>
    </citation>
    <scope>NUCLEOTIDE SEQUENCE</scope>
    <source>
        <strain evidence="1">N12</strain>
    </source>
</reference>
<organism evidence="1 2">
    <name type="scientific">Jilunia laotingensis</name>
    <dbReference type="NCBI Taxonomy" id="2763675"/>
    <lineage>
        <taxon>Bacteria</taxon>
        <taxon>Pseudomonadati</taxon>
        <taxon>Bacteroidota</taxon>
        <taxon>Bacteroidia</taxon>
        <taxon>Bacteroidales</taxon>
        <taxon>Bacteroidaceae</taxon>
        <taxon>Jilunia</taxon>
    </lineage>
</organism>
<protein>
    <submittedName>
        <fullName evidence="1">Uncharacterized protein</fullName>
    </submittedName>
</protein>
<accession>A0A926F793</accession>
<gene>
    <name evidence="1" type="ORF">H8744_15685</name>
</gene>
<name>A0A926F793_9BACT</name>